<dbReference type="PATRIC" id="fig|1150469.3.peg.2301"/>
<dbReference type="Proteomes" id="UP000033220">
    <property type="component" value="Chromosome DSM 122"/>
</dbReference>
<accession>H6SL07</accession>
<gene>
    <name evidence="2" type="ORF">RSPPHO_02046</name>
</gene>
<evidence type="ECO:0000313" key="3">
    <source>
        <dbReference type="Proteomes" id="UP000033220"/>
    </source>
</evidence>
<keyword evidence="1" id="KW-0694">RNA-binding</keyword>
<keyword evidence="3" id="KW-1185">Reference proteome</keyword>
<dbReference type="GO" id="GO:0003723">
    <property type="term" value="F:RNA binding"/>
    <property type="evidence" value="ECO:0007669"/>
    <property type="project" value="UniProtKB-KW"/>
</dbReference>
<proteinExistence type="predicted"/>
<evidence type="ECO:0000256" key="1">
    <source>
        <dbReference type="PROSITE-ProRule" id="PRU00182"/>
    </source>
</evidence>
<organism evidence="2 3">
    <name type="scientific">Pararhodospirillum photometricum DSM 122</name>
    <dbReference type="NCBI Taxonomy" id="1150469"/>
    <lineage>
        <taxon>Bacteria</taxon>
        <taxon>Pseudomonadati</taxon>
        <taxon>Pseudomonadota</taxon>
        <taxon>Alphaproteobacteria</taxon>
        <taxon>Rhodospirillales</taxon>
        <taxon>Rhodospirillaceae</taxon>
        <taxon>Pararhodospirillum</taxon>
    </lineage>
</organism>
<dbReference type="AlphaFoldDB" id="H6SL07"/>
<dbReference type="EMBL" id="HE663493">
    <property type="protein sequence ID" value="CCG08672.1"/>
    <property type="molecule type" value="Genomic_DNA"/>
</dbReference>
<evidence type="ECO:0000313" key="2">
    <source>
        <dbReference type="EMBL" id="CCG08672.1"/>
    </source>
</evidence>
<reference evidence="2 3" key="1">
    <citation type="submission" date="2012-02" db="EMBL/GenBank/DDBJ databases">
        <title>Shotgun genome sequence of Phaeospirillum photometricum DSM 122.</title>
        <authorList>
            <person name="Duquesne K."/>
            <person name="Sturgis J."/>
        </authorList>
    </citation>
    <scope>NUCLEOTIDE SEQUENCE [LARGE SCALE GENOMIC DNA]</scope>
    <source>
        <strain evidence="3">DSM122</strain>
    </source>
</reference>
<dbReference type="HOGENOM" id="CLU_1155677_0_0_5"/>
<sequence length="240" mass="25968">MPNGQAKNEALVPNYGGVMSAAQRLHSFSTQIDAAKRLTLGPGRQQELVALCRWALTEGHKINRTAIGHDIAARTLVNGVQAPIESVRSGGVVLHQFAVHQAAVDFAYETLKKLSPVETGNYKSEHQMLVNGESVDPSSQVGVDDIVIFVNSEPYTRRIEWGLSKKKAPNGVYFGKTPSGSSEAAYAVVRRRWGAVVTVAFQYIALFDGEIVRGKEANAPSIRYPALIIAPKGTRIGKVS</sequence>
<protein>
    <submittedName>
        <fullName evidence="2">Uncharacterized protein</fullName>
    </submittedName>
</protein>
<dbReference type="PROSITE" id="PS50889">
    <property type="entry name" value="S4"/>
    <property type="match status" value="1"/>
</dbReference>
<name>H6SL07_PARPM</name>
<dbReference type="eggNOG" id="ENOG5032TD8">
    <property type="taxonomic scope" value="Bacteria"/>
</dbReference>
<dbReference type="KEGG" id="rpm:RSPPHO_02046"/>